<gene>
    <name evidence="2" type="ORF">JYK14_19740</name>
</gene>
<evidence type="ECO:0000256" key="1">
    <source>
        <dbReference type="SAM" id="MobiDB-lite"/>
    </source>
</evidence>
<reference evidence="2 3" key="1">
    <citation type="submission" date="2021-12" db="EMBL/GenBank/DDBJ databases">
        <title>Siccirubricoccus leaddurans sp. nov., a high concentration Zn2+ tolerance bacterium.</title>
        <authorList>
            <person name="Cao Y."/>
        </authorList>
    </citation>
    <scope>NUCLEOTIDE SEQUENCE [LARGE SCALE GENOMIC DNA]</scope>
    <source>
        <strain evidence="2 3">KC 17139</strain>
    </source>
</reference>
<evidence type="ECO:0000313" key="3">
    <source>
        <dbReference type="Proteomes" id="UP001523392"/>
    </source>
</evidence>
<organism evidence="2 3">
    <name type="scientific">Siccirubricoccus soli</name>
    <dbReference type="NCBI Taxonomy" id="2899147"/>
    <lineage>
        <taxon>Bacteria</taxon>
        <taxon>Pseudomonadati</taxon>
        <taxon>Pseudomonadota</taxon>
        <taxon>Alphaproteobacteria</taxon>
        <taxon>Acetobacterales</taxon>
        <taxon>Roseomonadaceae</taxon>
        <taxon>Siccirubricoccus</taxon>
    </lineage>
</organism>
<dbReference type="EMBL" id="JAFIRR010000127">
    <property type="protein sequence ID" value="MCO6418380.1"/>
    <property type="molecule type" value="Genomic_DNA"/>
</dbReference>
<dbReference type="RefSeq" id="WP_252955008.1">
    <property type="nucleotide sequence ID" value="NZ_JAFIRR010000127.1"/>
</dbReference>
<dbReference type="Proteomes" id="UP001523392">
    <property type="component" value="Unassembled WGS sequence"/>
</dbReference>
<evidence type="ECO:0000313" key="2">
    <source>
        <dbReference type="EMBL" id="MCO6418380.1"/>
    </source>
</evidence>
<proteinExistence type="predicted"/>
<name>A0ABT1DBN6_9PROT</name>
<accession>A0ABT1DBN6</accession>
<protein>
    <submittedName>
        <fullName evidence="2">Uncharacterized protein</fullName>
    </submittedName>
</protein>
<keyword evidence="3" id="KW-1185">Reference proteome</keyword>
<sequence length="50" mass="5500">MLYDPHLRAVVSRYGELEAETVALEGRFPPKPLSGMRPGNAIYQPATSRG</sequence>
<feature type="region of interest" description="Disordered" evidence="1">
    <location>
        <begin position="29"/>
        <end position="50"/>
    </location>
</feature>
<comment type="caution">
    <text evidence="2">The sequence shown here is derived from an EMBL/GenBank/DDBJ whole genome shotgun (WGS) entry which is preliminary data.</text>
</comment>